<sequence>MRIDRERSQDTDEVELKKYVRELWDKRLLIASIAIISTLLAAVYIYFVKPVYEAKAFVQPPTQNDIAALNYGRGGDSGLPLLTAKGIYDVYLRALHSESLRREFFRKYYLPVVASSGSAYSSDELYEKFSKVVEVAQASKSFQDSYSVSARANNPDRAAEWAGRYTEMAAGYAKQEVLNGVKSDVLMIVSNIEQQISIAQESAQRQREDRIAQLKEALLVAKSIGLERPPIIANNLSGELSASMEGSLTYMRGSQALQSEIDNLEKRPSNDPYIKSLRNKQADLAFYRGLNIKPDDIQVFRQDGVIELPDQPIKPNPPLVLAIGVLGGLLLGVGLVCILLIWRETFRGEGGRAVR</sequence>
<keyword evidence="9" id="KW-1185">Reference proteome</keyword>
<evidence type="ECO:0000259" key="7">
    <source>
        <dbReference type="Pfam" id="PF02706"/>
    </source>
</evidence>
<evidence type="ECO:0000256" key="6">
    <source>
        <dbReference type="SAM" id="Phobius"/>
    </source>
</evidence>
<dbReference type="PANTHER" id="PTHR32309">
    <property type="entry name" value="TYROSINE-PROTEIN KINASE"/>
    <property type="match status" value="1"/>
</dbReference>
<comment type="caution">
    <text evidence="8">The sequence shown here is derived from an EMBL/GenBank/DDBJ whole genome shotgun (WGS) entry which is preliminary data.</text>
</comment>
<evidence type="ECO:0000313" key="9">
    <source>
        <dbReference type="Proteomes" id="UP001148203"/>
    </source>
</evidence>
<dbReference type="RefSeq" id="WP_273911996.1">
    <property type="nucleotide sequence ID" value="NZ_JAMDGX010000048.1"/>
</dbReference>
<name>A0ABT5NVM9_9PSED</name>
<evidence type="ECO:0000256" key="1">
    <source>
        <dbReference type="ARBA" id="ARBA00004651"/>
    </source>
</evidence>
<dbReference type="InterPro" id="IPR003856">
    <property type="entry name" value="LPS_length_determ_N"/>
</dbReference>
<feature type="transmembrane region" description="Helical" evidence="6">
    <location>
        <begin position="28"/>
        <end position="47"/>
    </location>
</feature>
<evidence type="ECO:0000256" key="4">
    <source>
        <dbReference type="ARBA" id="ARBA00022989"/>
    </source>
</evidence>
<proteinExistence type="predicted"/>
<evidence type="ECO:0000256" key="5">
    <source>
        <dbReference type="ARBA" id="ARBA00023136"/>
    </source>
</evidence>
<feature type="transmembrane region" description="Helical" evidence="6">
    <location>
        <begin position="319"/>
        <end position="342"/>
    </location>
</feature>
<evidence type="ECO:0000256" key="3">
    <source>
        <dbReference type="ARBA" id="ARBA00022692"/>
    </source>
</evidence>
<organism evidence="8 9">
    <name type="scientific">Pseudomonas fontis</name>
    <dbReference type="NCBI Taxonomy" id="2942633"/>
    <lineage>
        <taxon>Bacteria</taxon>
        <taxon>Pseudomonadati</taxon>
        <taxon>Pseudomonadota</taxon>
        <taxon>Gammaproteobacteria</taxon>
        <taxon>Pseudomonadales</taxon>
        <taxon>Pseudomonadaceae</taxon>
        <taxon>Pseudomonas</taxon>
    </lineage>
</organism>
<keyword evidence="2" id="KW-1003">Cell membrane</keyword>
<comment type="subcellular location">
    <subcellularLocation>
        <location evidence="1">Cell membrane</location>
        <topology evidence="1">Multi-pass membrane protein</topology>
    </subcellularLocation>
</comment>
<dbReference type="SUPFAM" id="SSF160355">
    <property type="entry name" value="Bacterial polysaccharide co-polymerase-like"/>
    <property type="match status" value="1"/>
</dbReference>
<dbReference type="InterPro" id="IPR050445">
    <property type="entry name" value="Bact_polysacc_biosynth/exp"/>
</dbReference>
<reference evidence="8 9" key="1">
    <citation type="submission" date="2022-05" db="EMBL/GenBank/DDBJ databases">
        <title>Novel Pseudomonas spp. Isolated from a Rainbow Trout Aquaculture Facility.</title>
        <authorList>
            <person name="Testerman T."/>
            <person name="Graf J."/>
        </authorList>
    </citation>
    <scope>NUCLEOTIDE SEQUENCE [LARGE SCALE GENOMIC DNA]</scope>
    <source>
        <strain evidence="8 9">ID681</strain>
    </source>
</reference>
<dbReference type="Pfam" id="PF02706">
    <property type="entry name" value="Wzz"/>
    <property type="match status" value="1"/>
</dbReference>
<dbReference type="Gene3D" id="3.30.1890.10">
    <property type="entry name" value="FepE-like"/>
    <property type="match status" value="1"/>
</dbReference>
<evidence type="ECO:0000313" key="8">
    <source>
        <dbReference type="EMBL" id="MDD0992163.1"/>
    </source>
</evidence>
<keyword evidence="4 6" id="KW-1133">Transmembrane helix</keyword>
<protein>
    <submittedName>
        <fullName evidence="8">Wzz/FepE/Etk N-terminal domain-containing protein</fullName>
    </submittedName>
</protein>
<keyword evidence="5 6" id="KW-0472">Membrane</keyword>
<keyword evidence="3 6" id="KW-0812">Transmembrane</keyword>
<dbReference type="Proteomes" id="UP001148203">
    <property type="component" value="Unassembled WGS sequence"/>
</dbReference>
<feature type="domain" description="Polysaccharide chain length determinant N-terminal" evidence="7">
    <location>
        <begin position="12"/>
        <end position="106"/>
    </location>
</feature>
<accession>A0ABT5NVM9</accession>
<dbReference type="PANTHER" id="PTHR32309:SF13">
    <property type="entry name" value="FERRIC ENTEROBACTIN TRANSPORT PROTEIN FEPE"/>
    <property type="match status" value="1"/>
</dbReference>
<gene>
    <name evidence="8" type="ORF">M5G11_16645</name>
</gene>
<dbReference type="EMBL" id="JAMDGY010000052">
    <property type="protein sequence ID" value="MDD0992163.1"/>
    <property type="molecule type" value="Genomic_DNA"/>
</dbReference>
<evidence type="ECO:0000256" key="2">
    <source>
        <dbReference type="ARBA" id="ARBA00022475"/>
    </source>
</evidence>